<reference evidence="1 2" key="1">
    <citation type="journal article" date="2021" name="Plant Biotechnol. J.">
        <title>Multi-omics assisted identification of the key and species-specific regulatory components of drought-tolerant mechanisms in Gossypium stocksii.</title>
        <authorList>
            <person name="Yu D."/>
            <person name="Ke L."/>
            <person name="Zhang D."/>
            <person name="Wu Y."/>
            <person name="Sun Y."/>
            <person name="Mei J."/>
            <person name="Sun J."/>
            <person name="Sun Y."/>
        </authorList>
    </citation>
    <scope>NUCLEOTIDE SEQUENCE [LARGE SCALE GENOMIC DNA]</scope>
    <source>
        <strain evidence="2">cv. E1</strain>
        <tissue evidence="1">Leaf</tissue>
    </source>
</reference>
<dbReference type="AlphaFoldDB" id="A0A9D3VGT0"/>
<name>A0A9D3VGT0_9ROSI</name>
<organism evidence="1 2">
    <name type="scientific">Gossypium stocksii</name>
    <dbReference type="NCBI Taxonomy" id="47602"/>
    <lineage>
        <taxon>Eukaryota</taxon>
        <taxon>Viridiplantae</taxon>
        <taxon>Streptophyta</taxon>
        <taxon>Embryophyta</taxon>
        <taxon>Tracheophyta</taxon>
        <taxon>Spermatophyta</taxon>
        <taxon>Magnoliopsida</taxon>
        <taxon>eudicotyledons</taxon>
        <taxon>Gunneridae</taxon>
        <taxon>Pentapetalae</taxon>
        <taxon>rosids</taxon>
        <taxon>malvids</taxon>
        <taxon>Malvales</taxon>
        <taxon>Malvaceae</taxon>
        <taxon>Malvoideae</taxon>
        <taxon>Gossypium</taxon>
    </lineage>
</organism>
<keyword evidence="2" id="KW-1185">Reference proteome</keyword>
<proteinExistence type="predicted"/>
<dbReference type="EMBL" id="JAIQCV010000007">
    <property type="protein sequence ID" value="KAH1082698.1"/>
    <property type="molecule type" value="Genomic_DNA"/>
</dbReference>
<accession>A0A9D3VGT0</accession>
<evidence type="ECO:0000313" key="1">
    <source>
        <dbReference type="EMBL" id="KAH1082698.1"/>
    </source>
</evidence>
<sequence>MKGTEGENVYLKDAAIKVQTVIINKYSIIKHGRKVSKLGNYPSYTCMSIWATKKLPQEGMAKIVGRGDCISIWQDAWIPGLKD</sequence>
<comment type="caution">
    <text evidence="1">The sequence shown here is derived from an EMBL/GenBank/DDBJ whole genome shotgun (WGS) entry which is preliminary data.</text>
</comment>
<dbReference type="Proteomes" id="UP000828251">
    <property type="component" value="Unassembled WGS sequence"/>
</dbReference>
<gene>
    <name evidence="1" type="ORF">J1N35_022459</name>
</gene>
<protein>
    <submittedName>
        <fullName evidence="1">Uncharacterized protein</fullName>
    </submittedName>
</protein>
<evidence type="ECO:0000313" key="2">
    <source>
        <dbReference type="Proteomes" id="UP000828251"/>
    </source>
</evidence>